<proteinExistence type="predicted"/>
<comment type="caution">
    <text evidence="1">The sequence shown here is derived from an EMBL/GenBank/DDBJ whole genome shotgun (WGS) entry which is preliminary data.</text>
</comment>
<evidence type="ECO:0000313" key="1">
    <source>
        <dbReference type="EMBL" id="GAA3986329.1"/>
    </source>
</evidence>
<sequence>MDDHRLADLRVYNQHINNPKFKNPEDVVKTMLAMQAQDYAGAKWAIGLRMQKANEALIEQAITDGKILRTHLLRPTWHFVSPYDIRWLLALTRPRIDSINAGMYKKFELDAAILNKGNDVFAKALQGNKQLTRAELVEVLNQNSIPTDDLRFTLLLMHAELDAVICSGARVGKQFTYALLDERAPATPQLSRQEALTKLAEAYFNTRGPATVHDFATWCGLTIADCIIGLENVKQQLASEVIDGKTYWMPNDIEEVSTKHKAYLLPAYDEFAIAYKDREALVNPKYLAQARHVIFDPVVVVDNQVVGNWKRTIKTSKIDISLNLYGKLNKQQLKAVEAAVKSYQKFME</sequence>
<name>A0ABP7QRQ6_9SPHI</name>
<dbReference type="PANTHER" id="PTHR38479">
    <property type="entry name" value="LMO0824 PROTEIN"/>
    <property type="match status" value="1"/>
</dbReference>
<keyword evidence="2" id="KW-1185">Reference proteome</keyword>
<keyword evidence="1" id="KW-0238">DNA-binding</keyword>
<reference evidence="2" key="1">
    <citation type="journal article" date="2019" name="Int. J. Syst. Evol. Microbiol.">
        <title>The Global Catalogue of Microorganisms (GCM) 10K type strain sequencing project: providing services to taxonomists for standard genome sequencing and annotation.</title>
        <authorList>
            <consortium name="The Broad Institute Genomics Platform"/>
            <consortium name="The Broad Institute Genome Sequencing Center for Infectious Disease"/>
            <person name="Wu L."/>
            <person name="Ma J."/>
        </authorList>
    </citation>
    <scope>NUCLEOTIDE SEQUENCE [LARGE SCALE GENOMIC DNA]</scope>
    <source>
        <strain evidence="2">JCM 16601</strain>
    </source>
</reference>
<organism evidence="1 2">
    <name type="scientific">Mucilaginibacter dorajii</name>
    <dbReference type="NCBI Taxonomy" id="692994"/>
    <lineage>
        <taxon>Bacteria</taxon>
        <taxon>Pseudomonadati</taxon>
        <taxon>Bacteroidota</taxon>
        <taxon>Sphingobacteriia</taxon>
        <taxon>Sphingobacteriales</taxon>
        <taxon>Sphingobacteriaceae</taxon>
        <taxon>Mucilaginibacter</taxon>
    </lineage>
</organism>
<dbReference type="PANTHER" id="PTHR38479:SF2">
    <property type="entry name" value="WINGED HELIX DNA-BINDING DOMAIN-CONTAINING PROTEIN"/>
    <property type="match status" value="1"/>
</dbReference>
<gene>
    <name evidence="1" type="ORF">GCM10022210_43420</name>
</gene>
<dbReference type="RefSeq" id="WP_259089462.1">
    <property type="nucleotide sequence ID" value="NZ_BAAAZC010000029.1"/>
</dbReference>
<protein>
    <submittedName>
        <fullName evidence="1">Winged helix DNA-binding domain-containing protein</fullName>
    </submittedName>
</protein>
<dbReference type="InterPro" id="IPR009351">
    <property type="entry name" value="AlkZ-like"/>
</dbReference>
<dbReference type="GO" id="GO:0003677">
    <property type="term" value="F:DNA binding"/>
    <property type="evidence" value="ECO:0007669"/>
    <property type="project" value="UniProtKB-KW"/>
</dbReference>
<dbReference type="EMBL" id="BAAAZC010000029">
    <property type="protein sequence ID" value="GAA3986329.1"/>
    <property type="molecule type" value="Genomic_DNA"/>
</dbReference>
<evidence type="ECO:0000313" key="2">
    <source>
        <dbReference type="Proteomes" id="UP001500742"/>
    </source>
</evidence>
<accession>A0ABP7QRQ6</accession>
<dbReference type="Pfam" id="PF06224">
    <property type="entry name" value="AlkZ-like"/>
    <property type="match status" value="1"/>
</dbReference>
<dbReference type="Proteomes" id="UP001500742">
    <property type="component" value="Unassembled WGS sequence"/>
</dbReference>